<dbReference type="InterPro" id="IPR018145">
    <property type="entry name" value="CagE_TrbE_VirB_cntrl_dom"/>
</dbReference>
<comment type="caution">
    <text evidence="2">The sequence shown here is derived from an EMBL/GenBank/DDBJ whole genome shotgun (WGS) entry which is preliminary data.</text>
</comment>
<dbReference type="Pfam" id="PF03135">
    <property type="entry name" value="CagE_TrbE_VirB"/>
    <property type="match status" value="1"/>
</dbReference>
<dbReference type="GO" id="GO:0005524">
    <property type="term" value="F:ATP binding"/>
    <property type="evidence" value="ECO:0007669"/>
    <property type="project" value="InterPro"/>
</dbReference>
<dbReference type="EMBL" id="PFAF01000024">
    <property type="protein sequence ID" value="PIR99091.1"/>
    <property type="molecule type" value="Genomic_DNA"/>
</dbReference>
<name>A0A2H0VJ22_9BACT</name>
<accession>A0A2H0VJ22</accession>
<dbReference type="AlphaFoldDB" id="A0A2H0VJ22"/>
<dbReference type="Proteomes" id="UP000230796">
    <property type="component" value="Unassembled WGS sequence"/>
</dbReference>
<feature type="non-terminal residue" evidence="2">
    <location>
        <position position="197"/>
    </location>
</feature>
<sequence>MALFKRKPKSPKEADARKAVEQFEAGLVSIRDLVAPASMKINNDSIELNGRFVRTLFVLTYPQYIETNWLNPIINYDVDIDISMHIYPIDSTAIMTTLRRKVAEMESSLRINQEKGAVRDPELEVAYQDAEELRDRLQRGMERFFHYGLYFTIYAKTPEELESITQHIETTLGGQMVYTKHALLQMEQGFNSSLPLG</sequence>
<organism evidence="2 3">
    <name type="scientific">Candidatus Collierbacteria bacterium CG10_big_fil_rev_8_21_14_0_10_44_9</name>
    <dbReference type="NCBI Taxonomy" id="1974535"/>
    <lineage>
        <taxon>Bacteria</taxon>
        <taxon>Candidatus Collieribacteriota</taxon>
    </lineage>
</organism>
<reference evidence="3" key="1">
    <citation type="submission" date="2017-09" db="EMBL/GenBank/DDBJ databases">
        <title>Depth-based differentiation of microbial function through sediment-hosted aquifers and enrichment of novel symbionts in the deep terrestrial subsurface.</title>
        <authorList>
            <person name="Probst A.J."/>
            <person name="Ladd B."/>
            <person name="Jarett J.K."/>
            <person name="Geller-Mcgrath D.E."/>
            <person name="Sieber C.M.K."/>
            <person name="Emerson J.B."/>
            <person name="Anantharaman K."/>
            <person name="Thomas B.C."/>
            <person name="Malmstrom R."/>
            <person name="Stieglmeier M."/>
            <person name="Klingl A."/>
            <person name="Woyke T."/>
            <person name="Ryan C.M."/>
            <person name="Banfield J.F."/>
        </authorList>
    </citation>
    <scope>NUCLEOTIDE SEQUENCE [LARGE SCALE GENOMIC DNA]</scope>
</reference>
<feature type="domain" description="CagE TrbE VirB component of type IV transporter system central" evidence="1">
    <location>
        <begin position="48"/>
        <end position="195"/>
    </location>
</feature>
<proteinExistence type="predicted"/>
<gene>
    <name evidence="2" type="ORF">COT87_01320</name>
</gene>
<evidence type="ECO:0000313" key="2">
    <source>
        <dbReference type="EMBL" id="PIR99091.1"/>
    </source>
</evidence>
<evidence type="ECO:0000259" key="1">
    <source>
        <dbReference type="Pfam" id="PF03135"/>
    </source>
</evidence>
<protein>
    <submittedName>
        <fullName evidence="2">Conjugal transfer protein TraC</fullName>
    </submittedName>
</protein>
<evidence type="ECO:0000313" key="3">
    <source>
        <dbReference type="Proteomes" id="UP000230796"/>
    </source>
</evidence>